<protein>
    <recommendedName>
        <fullName evidence="3">SIS domain-containing protein</fullName>
    </recommendedName>
</protein>
<accession>A0A1F7YK53</accession>
<dbReference type="AlphaFoldDB" id="A0A1F7YK53"/>
<dbReference type="PROSITE" id="PS51464">
    <property type="entry name" value="SIS"/>
    <property type="match status" value="1"/>
</dbReference>
<reference evidence="4 5" key="1">
    <citation type="journal article" date="2016" name="Nat. Commun.">
        <title>Thousands of microbial genomes shed light on interconnected biogeochemical processes in an aquifer system.</title>
        <authorList>
            <person name="Anantharaman K."/>
            <person name="Brown C.T."/>
            <person name="Hug L.A."/>
            <person name="Sharon I."/>
            <person name="Castelle C.J."/>
            <person name="Probst A.J."/>
            <person name="Thomas B.C."/>
            <person name="Singh A."/>
            <person name="Wilkins M.J."/>
            <person name="Karaoz U."/>
            <person name="Brodie E.L."/>
            <person name="Williams K.H."/>
            <person name="Hubbard S.S."/>
            <person name="Banfield J.F."/>
        </authorList>
    </citation>
    <scope>NUCLEOTIDE SEQUENCE [LARGE SCALE GENOMIC DNA]</scope>
</reference>
<feature type="domain" description="SIS" evidence="3">
    <location>
        <begin position="41"/>
        <end position="189"/>
    </location>
</feature>
<dbReference type="EMBL" id="MGGI01000005">
    <property type="protein sequence ID" value="OGM27259.1"/>
    <property type="molecule type" value="Genomic_DNA"/>
</dbReference>
<dbReference type="SUPFAM" id="SSF53697">
    <property type="entry name" value="SIS domain"/>
    <property type="match status" value="1"/>
</dbReference>
<dbReference type="GO" id="GO:0004347">
    <property type="term" value="F:glucose-6-phosphate isomerase activity"/>
    <property type="evidence" value="ECO:0007669"/>
    <property type="project" value="InterPro"/>
</dbReference>
<evidence type="ECO:0000313" key="5">
    <source>
        <dbReference type="Proteomes" id="UP000178851"/>
    </source>
</evidence>
<dbReference type="GO" id="GO:0097367">
    <property type="term" value="F:carbohydrate derivative binding"/>
    <property type="evidence" value="ECO:0007669"/>
    <property type="project" value="InterPro"/>
</dbReference>
<dbReference type="GO" id="GO:0004476">
    <property type="term" value="F:mannose-6-phosphate isomerase activity"/>
    <property type="evidence" value="ECO:0007669"/>
    <property type="project" value="InterPro"/>
</dbReference>
<evidence type="ECO:0000259" key="3">
    <source>
        <dbReference type="PROSITE" id="PS51464"/>
    </source>
</evidence>
<evidence type="ECO:0000313" key="4">
    <source>
        <dbReference type="EMBL" id="OGM27259.1"/>
    </source>
</evidence>
<dbReference type="Pfam" id="PF10432">
    <property type="entry name" value="bact-PGI_C"/>
    <property type="match status" value="1"/>
</dbReference>
<gene>
    <name evidence="4" type="ORF">A2627_03305</name>
</gene>
<name>A0A1F7YK53_9BACT</name>
<comment type="caution">
    <text evidence="4">The sequence shown here is derived from an EMBL/GenBank/DDBJ whole genome shotgun (WGS) entry which is preliminary data.</text>
</comment>
<sequence>MTSLDSLEEIKKLDRGNVLGSIEHLGGQVEQAWKGIKELAIPEACSLAHNVIICGMGGSALGGRIIKCLSSDRIRTPIEFYTDFHVPNYVNKNTLVILSSYSGNTQETLAAGKQALKRGAKIFGIATGGRLAEFLQKESLPGYIFEPHENPSNQPRMGLGYSISAVLAVLSKCNFVSITDDEIHDALQTINKFTKEFSSEVQEKDNLAKLTAKNLKGKIPVLIASEHLVGSAHAFKNQLNENAKVFSVLFDIPELDHHLMEGLKNPAQARQFYYFLFFESKLYDTEVIKRYPLTREVVEKNDIATGIYPLRSEKKLLQVFELLAFGSFVSFYLSMLYGIDPSPIPWVDYFKEKLK</sequence>
<dbReference type="CDD" id="cd05637">
    <property type="entry name" value="SIS_PGI_PMI_2"/>
    <property type="match status" value="1"/>
</dbReference>
<organism evidence="4 5">
    <name type="scientific">Candidatus Woesebacteria bacterium RIFCSPHIGHO2_01_FULL_39_28</name>
    <dbReference type="NCBI Taxonomy" id="1802496"/>
    <lineage>
        <taxon>Bacteria</taxon>
        <taxon>Candidatus Woeseibacteriota</taxon>
    </lineage>
</organism>
<dbReference type="InterPro" id="IPR019490">
    <property type="entry name" value="Glu6P/Mann6P_isomerase_C"/>
</dbReference>
<keyword evidence="2" id="KW-0413">Isomerase</keyword>
<dbReference type="GO" id="GO:1901135">
    <property type="term" value="P:carbohydrate derivative metabolic process"/>
    <property type="evidence" value="ECO:0007669"/>
    <property type="project" value="InterPro"/>
</dbReference>
<proteinExistence type="inferred from homology"/>
<comment type="similarity">
    <text evidence="1">Belongs to the PGI/PMI family.</text>
</comment>
<dbReference type="GO" id="GO:0005975">
    <property type="term" value="P:carbohydrate metabolic process"/>
    <property type="evidence" value="ECO:0007669"/>
    <property type="project" value="InterPro"/>
</dbReference>
<dbReference type="Proteomes" id="UP000178851">
    <property type="component" value="Unassembled WGS sequence"/>
</dbReference>
<evidence type="ECO:0000256" key="2">
    <source>
        <dbReference type="ARBA" id="ARBA00023235"/>
    </source>
</evidence>
<dbReference type="InterPro" id="IPR001347">
    <property type="entry name" value="SIS_dom"/>
</dbReference>
<evidence type="ECO:0000256" key="1">
    <source>
        <dbReference type="ARBA" id="ARBA00010523"/>
    </source>
</evidence>
<dbReference type="InterPro" id="IPR046348">
    <property type="entry name" value="SIS_dom_sf"/>
</dbReference>
<dbReference type="Gene3D" id="3.40.50.10490">
    <property type="entry name" value="Glucose-6-phosphate isomerase like protein, domain 1"/>
    <property type="match status" value="2"/>
</dbReference>